<dbReference type="GO" id="GO:0016853">
    <property type="term" value="F:isomerase activity"/>
    <property type="evidence" value="ECO:0007669"/>
    <property type="project" value="UniProtKB-KW"/>
</dbReference>
<keyword evidence="12" id="KW-1185">Reference proteome</keyword>
<comment type="similarity">
    <text evidence="2">Belongs to the PpiC/parvulin rotamase family.</text>
</comment>
<dbReference type="PROSITE" id="PS51257">
    <property type="entry name" value="PROKAR_LIPOPROTEIN"/>
    <property type="match status" value="1"/>
</dbReference>
<keyword evidence="9" id="KW-0732">Signal</keyword>
<dbReference type="EC" id="5.2.1.8" evidence="3"/>
<evidence type="ECO:0000256" key="9">
    <source>
        <dbReference type="SAM" id="SignalP"/>
    </source>
</evidence>
<evidence type="ECO:0000256" key="7">
    <source>
        <dbReference type="ARBA" id="ARBA00031484"/>
    </source>
</evidence>
<evidence type="ECO:0000313" key="12">
    <source>
        <dbReference type="Proteomes" id="UP001310692"/>
    </source>
</evidence>
<feature type="domain" description="PpiC" evidence="10">
    <location>
        <begin position="153"/>
        <end position="243"/>
    </location>
</feature>
<keyword evidence="8 11" id="KW-0413">Isomerase</keyword>
<dbReference type="PROSITE" id="PS01096">
    <property type="entry name" value="PPIC_PPIASE_1"/>
    <property type="match status" value="1"/>
</dbReference>
<dbReference type="InterPro" id="IPR050245">
    <property type="entry name" value="PrsA_foldase"/>
</dbReference>
<evidence type="ECO:0000256" key="3">
    <source>
        <dbReference type="ARBA" id="ARBA00013194"/>
    </source>
</evidence>
<dbReference type="Pfam" id="PF00639">
    <property type="entry name" value="Rotamase"/>
    <property type="match status" value="1"/>
</dbReference>
<evidence type="ECO:0000256" key="4">
    <source>
        <dbReference type="ARBA" id="ARBA00018370"/>
    </source>
</evidence>
<dbReference type="PROSITE" id="PS50198">
    <property type="entry name" value="PPIC_PPIASE_2"/>
    <property type="match status" value="1"/>
</dbReference>
<reference evidence="11 12" key="1">
    <citation type="submission" date="2024-01" db="EMBL/GenBank/DDBJ databases">
        <title>Hyphobacterium bacterium isolated from marine sediment.</title>
        <authorList>
            <person name="Zhao S."/>
        </authorList>
    </citation>
    <scope>NUCLEOTIDE SEQUENCE [LARGE SCALE GENOMIC DNA]</scope>
    <source>
        <strain evidence="11 12">Y60-23</strain>
    </source>
</reference>
<dbReference type="Gene3D" id="3.10.50.40">
    <property type="match status" value="1"/>
</dbReference>
<dbReference type="Proteomes" id="UP001310692">
    <property type="component" value="Unassembled WGS sequence"/>
</dbReference>
<comment type="catalytic activity">
    <reaction evidence="1">
        <text>[protein]-peptidylproline (omega=180) = [protein]-peptidylproline (omega=0)</text>
        <dbReference type="Rhea" id="RHEA:16237"/>
        <dbReference type="Rhea" id="RHEA-COMP:10747"/>
        <dbReference type="Rhea" id="RHEA-COMP:10748"/>
        <dbReference type="ChEBI" id="CHEBI:83833"/>
        <dbReference type="ChEBI" id="CHEBI:83834"/>
        <dbReference type="EC" id="5.2.1.8"/>
    </reaction>
</comment>
<dbReference type="InterPro" id="IPR023058">
    <property type="entry name" value="PPIase_PpiC_CS"/>
</dbReference>
<dbReference type="PANTHER" id="PTHR47245:SF2">
    <property type="entry name" value="PEPTIDYL-PROLYL CIS-TRANS ISOMERASE HP_0175-RELATED"/>
    <property type="match status" value="1"/>
</dbReference>
<feature type="chain" id="PRO_5045765861" description="Parvulin-like PPIase" evidence="9">
    <location>
        <begin position="26"/>
        <end position="303"/>
    </location>
</feature>
<gene>
    <name evidence="11" type="ORF">V0U35_06095</name>
</gene>
<proteinExistence type="inferred from homology"/>
<evidence type="ECO:0000256" key="8">
    <source>
        <dbReference type="PROSITE-ProRule" id="PRU00278"/>
    </source>
</evidence>
<evidence type="ECO:0000259" key="10">
    <source>
        <dbReference type="PROSITE" id="PS50198"/>
    </source>
</evidence>
<name>A0ABU7LXH2_9PROT</name>
<dbReference type="SUPFAM" id="SSF54534">
    <property type="entry name" value="FKBP-like"/>
    <property type="match status" value="1"/>
</dbReference>
<evidence type="ECO:0000256" key="6">
    <source>
        <dbReference type="ARBA" id="ARBA00030642"/>
    </source>
</evidence>
<accession>A0ABU7LXH2</accession>
<dbReference type="InterPro" id="IPR046357">
    <property type="entry name" value="PPIase_dom_sf"/>
</dbReference>
<protein>
    <recommendedName>
        <fullName evidence="4">Parvulin-like PPIase</fullName>
        <ecNumber evidence="3">5.2.1.8</ecNumber>
    </recommendedName>
    <alternativeName>
        <fullName evidence="6">Peptidyl-prolyl cis-trans isomerase plp</fullName>
    </alternativeName>
    <alternativeName>
        <fullName evidence="7">Rotamase plp</fullName>
    </alternativeName>
</protein>
<dbReference type="EMBL" id="JAZDRO010000002">
    <property type="protein sequence ID" value="MEE2566247.1"/>
    <property type="molecule type" value="Genomic_DNA"/>
</dbReference>
<keyword evidence="5 8" id="KW-0697">Rotamase</keyword>
<sequence length="303" mass="33116">MQSLPRYMACLALLLVAACGPSGPAAELPGEDPVSVINEGPDPVVARVGETEIHRSDVTREAASQGVIDEGGFLPVTDPAFDRIVEELIDQRLLAIEGRRRGLEDSEAARERIAVATERILGNVLLETLIDEAVTEEAILRVYNEQATLSGRSDEVHARHILVDTREEIDAIRAQLDAGGDFEELAILYSQDPATRMQGGDLGYFSRQSVLPEFAGVAFSTPVGTVSEPFETGSGWHVLRVESRRATETPGLEEVRPGIVRFLTFQQIENLVRTLREETAIERFEIATEMPEDTAAEPGPEAE</sequence>
<evidence type="ECO:0000256" key="5">
    <source>
        <dbReference type="ARBA" id="ARBA00023110"/>
    </source>
</evidence>
<dbReference type="SUPFAM" id="SSF109998">
    <property type="entry name" value="Triger factor/SurA peptide-binding domain-like"/>
    <property type="match status" value="1"/>
</dbReference>
<evidence type="ECO:0000313" key="11">
    <source>
        <dbReference type="EMBL" id="MEE2566247.1"/>
    </source>
</evidence>
<organism evidence="11 12">
    <name type="scientific">Hyphobacterium marinum</name>
    <dbReference type="NCBI Taxonomy" id="3116574"/>
    <lineage>
        <taxon>Bacteria</taxon>
        <taxon>Pseudomonadati</taxon>
        <taxon>Pseudomonadota</taxon>
        <taxon>Alphaproteobacteria</taxon>
        <taxon>Maricaulales</taxon>
        <taxon>Maricaulaceae</taxon>
        <taxon>Hyphobacterium</taxon>
    </lineage>
</organism>
<dbReference type="InterPro" id="IPR027304">
    <property type="entry name" value="Trigger_fact/SurA_dom_sf"/>
</dbReference>
<comment type="caution">
    <text evidence="11">The sequence shown here is derived from an EMBL/GenBank/DDBJ whole genome shotgun (WGS) entry which is preliminary data.</text>
</comment>
<evidence type="ECO:0000256" key="1">
    <source>
        <dbReference type="ARBA" id="ARBA00000971"/>
    </source>
</evidence>
<dbReference type="InterPro" id="IPR000297">
    <property type="entry name" value="PPIase_PpiC"/>
</dbReference>
<dbReference type="RefSeq" id="WP_330195787.1">
    <property type="nucleotide sequence ID" value="NZ_JAZDRO010000002.1"/>
</dbReference>
<feature type="signal peptide" evidence="9">
    <location>
        <begin position="1"/>
        <end position="25"/>
    </location>
</feature>
<dbReference type="PANTHER" id="PTHR47245">
    <property type="entry name" value="PEPTIDYLPROLYL ISOMERASE"/>
    <property type="match status" value="1"/>
</dbReference>
<evidence type="ECO:0000256" key="2">
    <source>
        <dbReference type="ARBA" id="ARBA00007656"/>
    </source>
</evidence>